<protein>
    <recommendedName>
        <fullName evidence="3">DUF6594 domain-containing protein</fullName>
    </recommendedName>
</protein>
<dbReference type="EMBL" id="JX421685">
    <property type="protein sequence ID" value="AFT91397.1"/>
    <property type="molecule type" value="Genomic_DNA"/>
</dbReference>
<feature type="transmembrane region" description="Helical" evidence="2">
    <location>
        <begin position="256"/>
        <end position="276"/>
    </location>
</feature>
<organism evidence="4">
    <name type="scientific">Aspergillus rugulosus</name>
    <name type="common">Emericella rugulosa</name>
    <dbReference type="NCBI Taxonomy" id="41736"/>
    <lineage>
        <taxon>Eukaryota</taxon>
        <taxon>Fungi</taxon>
        <taxon>Dikarya</taxon>
        <taxon>Ascomycota</taxon>
        <taxon>Pezizomycotina</taxon>
        <taxon>Eurotiomycetes</taxon>
        <taxon>Eurotiomycetidae</taxon>
        <taxon>Eurotiales</taxon>
        <taxon>Aspergillaceae</taxon>
        <taxon>Aspergillus</taxon>
        <taxon>Aspergillus subgen. Nidulantes</taxon>
    </lineage>
</organism>
<keyword evidence="2" id="KW-0812">Transmembrane</keyword>
<evidence type="ECO:0000256" key="2">
    <source>
        <dbReference type="SAM" id="Phobius"/>
    </source>
</evidence>
<feature type="domain" description="DUF6594" evidence="3">
    <location>
        <begin position="55"/>
        <end position="314"/>
    </location>
</feature>
<dbReference type="AlphaFoldDB" id="K0E3V6"/>
<feature type="transmembrane region" description="Helical" evidence="2">
    <location>
        <begin position="282"/>
        <end position="301"/>
    </location>
</feature>
<feature type="region of interest" description="Disordered" evidence="1">
    <location>
        <begin position="27"/>
        <end position="56"/>
    </location>
</feature>
<dbReference type="PANTHER" id="PTHR34502:SF5">
    <property type="entry name" value="DUF6594 DOMAIN-CONTAINING PROTEIN"/>
    <property type="match status" value="1"/>
</dbReference>
<sequence>MDQIHTMDHTTSPYSYPLKQIPAQSTCMSIPMPAPDLPTQSQSQSPSSKPRNPGYSDLATLMYKDKGLSIFRSFRHLNAKNLLYYQAEIVNAEAELQEIIEDDATSGDTDREKFASSVRYLKDSQFPPSEQWKKFIELRGLLEAYNAAVLQYASILQLAAPHENDRELLRSWLQEWAFCKTGAEFDQWFGERDENADDLVTLSGRYENVDHFTKWVIQSVIPAFHEWVGWRGTNDRDIEMGIVTYDDKKIKRATRIASTITSSVIPASSMIALYLIKNMITRLIIIIIYNIAFSVILGFLAKARRVEVFAASTA</sequence>
<evidence type="ECO:0000256" key="1">
    <source>
        <dbReference type="SAM" id="MobiDB-lite"/>
    </source>
</evidence>
<dbReference type="Pfam" id="PF20237">
    <property type="entry name" value="DUF6594"/>
    <property type="match status" value="1"/>
</dbReference>
<name>K0E3V6_ASPRU</name>
<proteinExistence type="predicted"/>
<dbReference type="InterPro" id="IPR046529">
    <property type="entry name" value="DUF6594"/>
</dbReference>
<dbReference type="PANTHER" id="PTHR34502">
    <property type="entry name" value="DUF6594 DOMAIN-CONTAINING PROTEIN-RELATED"/>
    <property type="match status" value="1"/>
</dbReference>
<keyword evidence="2" id="KW-0472">Membrane</keyword>
<keyword evidence="2" id="KW-1133">Transmembrane helix</keyword>
<evidence type="ECO:0000259" key="3">
    <source>
        <dbReference type="Pfam" id="PF20237"/>
    </source>
</evidence>
<reference evidence="4" key="1">
    <citation type="journal article" date="2012" name="J. Am. Chem. Soc.">
        <title>Identification and characterization of the echinocandin B biosynthetic gene cluster from Emericella rugulosa NRRL 11440.</title>
        <authorList>
            <person name="Cacho R.A."/>
            <person name="Jiang W."/>
            <person name="Chooi Y.H."/>
            <person name="Walsh C.T."/>
            <person name="Tang Y."/>
        </authorList>
    </citation>
    <scope>NUCLEOTIDE SEQUENCE</scope>
    <source>
        <strain evidence="4">NRRL 11440</strain>
    </source>
</reference>
<evidence type="ECO:0000313" key="4">
    <source>
        <dbReference type="EMBL" id="AFT91397.1"/>
    </source>
</evidence>
<accession>K0E3V6</accession>